<dbReference type="InterPro" id="IPR036188">
    <property type="entry name" value="FAD/NAD-bd_sf"/>
</dbReference>
<keyword evidence="3" id="KW-0520">NAD</keyword>
<dbReference type="AlphaFoldDB" id="A0A543GHY4"/>
<dbReference type="Gene3D" id="3.50.50.60">
    <property type="entry name" value="FAD/NAD(P)-binding domain"/>
    <property type="match status" value="1"/>
</dbReference>
<dbReference type="Proteomes" id="UP000319818">
    <property type="component" value="Unassembled WGS sequence"/>
</dbReference>
<comment type="caution">
    <text evidence="4">The sequence shown here is derived from an EMBL/GenBank/DDBJ whole genome shotgun (WGS) entry which is preliminary data.</text>
</comment>
<comment type="similarity">
    <text evidence="1">Belongs to the lycopene cyclase family.</text>
</comment>
<dbReference type="PANTHER" id="PTHR39757">
    <property type="match status" value="1"/>
</dbReference>
<dbReference type="PANTHER" id="PTHR39757:SF5">
    <property type="entry name" value="OS02G0190600 PROTEIN"/>
    <property type="match status" value="1"/>
</dbReference>
<keyword evidence="5" id="KW-1185">Reference proteome</keyword>
<dbReference type="InterPro" id="IPR010108">
    <property type="entry name" value="Lycopene_cyclase_b/e"/>
</dbReference>
<keyword evidence="2" id="KW-0125">Carotenoid biosynthesis</keyword>
<evidence type="ECO:0000256" key="3">
    <source>
        <dbReference type="ARBA" id="ARBA00023027"/>
    </source>
</evidence>
<dbReference type="PRINTS" id="PR00411">
    <property type="entry name" value="PNDRDTASEI"/>
</dbReference>
<dbReference type="Pfam" id="PF05834">
    <property type="entry name" value="Lycopene_cycl"/>
    <property type="match status" value="1"/>
</dbReference>
<sequence>MLRVHSDPDVLVVGAGPAGRALAAAVAERGLRTVLVDPAPHAPWRATYGSWAAELPATLPPSVIAARATGRAIALSEHELGWEYAVLDVPALRAHLDGELARHGVRIRRDRAAGWASGAVRLAGGNELRAAVVVDAGGHRQPLRAGPGRRRPAAEQTAAGVVVDEAVAAPLVAPDEALFMDWRPDHGEDGWPTFLYAVPLGGGAVLLEETSLARRPGLPLPVLRRRLQARLARHGIAVPGGAATESVRFPVDSPRHRTPGVLAFGAAAPLVHPASGFSVATSLRLAPAVADAIAAHLPAGSTGALAAARSAVWPPGSGAVHRFRRIGLEALLRMPPAEVPAFFETFFALPARHRWCYLAERADVPGTAATMRSLYARAGWRMRARLIAPAVLPPTRGWWPARPRHYQR</sequence>
<dbReference type="SUPFAM" id="SSF51905">
    <property type="entry name" value="FAD/NAD(P)-binding domain"/>
    <property type="match status" value="1"/>
</dbReference>
<dbReference type="GO" id="GO:0016860">
    <property type="term" value="F:intramolecular oxidoreductase activity"/>
    <property type="evidence" value="ECO:0007669"/>
    <property type="project" value="UniProtKB-ARBA"/>
</dbReference>
<dbReference type="PRINTS" id="PR00368">
    <property type="entry name" value="FADPNR"/>
</dbReference>
<name>A0A543GHY4_9PSEU</name>
<protein>
    <submittedName>
        <fullName evidence="4">Lycopene cyclase (CrtL-type)</fullName>
    </submittedName>
</protein>
<evidence type="ECO:0000256" key="1">
    <source>
        <dbReference type="ARBA" id="ARBA00006599"/>
    </source>
</evidence>
<dbReference type="GO" id="GO:0016705">
    <property type="term" value="F:oxidoreductase activity, acting on paired donors, with incorporation or reduction of molecular oxygen"/>
    <property type="evidence" value="ECO:0007669"/>
    <property type="project" value="InterPro"/>
</dbReference>
<reference evidence="4 5" key="1">
    <citation type="submission" date="2019-06" db="EMBL/GenBank/DDBJ databases">
        <title>Sequencing the genomes of 1000 actinobacteria strains.</title>
        <authorList>
            <person name="Klenk H.-P."/>
        </authorList>
    </citation>
    <scope>NUCLEOTIDE SEQUENCE [LARGE SCALE GENOMIC DNA]</scope>
    <source>
        <strain evidence="4 5">DSM 45511</strain>
    </source>
</reference>
<evidence type="ECO:0000313" key="4">
    <source>
        <dbReference type="EMBL" id="TQM45698.1"/>
    </source>
</evidence>
<organism evidence="4 5">
    <name type="scientific">Pseudonocardia cypriaca</name>
    <dbReference type="NCBI Taxonomy" id="882449"/>
    <lineage>
        <taxon>Bacteria</taxon>
        <taxon>Bacillati</taxon>
        <taxon>Actinomycetota</taxon>
        <taxon>Actinomycetes</taxon>
        <taxon>Pseudonocardiales</taxon>
        <taxon>Pseudonocardiaceae</taxon>
        <taxon>Pseudonocardia</taxon>
    </lineage>
</organism>
<dbReference type="NCBIfam" id="TIGR01790">
    <property type="entry name" value="carotene-cycl"/>
    <property type="match status" value="1"/>
</dbReference>
<dbReference type="GO" id="GO:0016117">
    <property type="term" value="P:carotenoid biosynthetic process"/>
    <property type="evidence" value="ECO:0007669"/>
    <property type="project" value="UniProtKB-KW"/>
</dbReference>
<proteinExistence type="inferred from homology"/>
<accession>A0A543GHY4</accession>
<gene>
    <name evidence="4" type="ORF">FB388_3098</name>
</gene>
<evidence type="ECO:0000256" key="2">
    <source>
        <dbReference type="ARBA" id="ARBA00022746"/>
    </source>
</evidence>
<dbReference type="OrthoDB" id="537501at2"/>
<dbReference type="EMBL" id="VFPH01000001">
    <property type="protein sequence ID" value="TQM45698.1"/>
    <property type="molecule type" value="Genomic_DNA"/>
</dbReference>
<evidence type="ECO:0000313" key="5">
    <source>
        <dbReference type="Proteomes" id="UP000319818"/>
    </source>
</evidence>